<dbReference type="PANTHER" id="PTHR10603:SF6">
    <property type="entry name" value="RNA-BINDING PROTEIN FXR1"/>
    <property type="match status" value="1"/>
</dbReference>
<feature type="compositionally biased region" description="Polar residues" evidence="8">
    <location>
        <begin position="442"/>
        <end position="451"/>
    </location>
</feature>
<evidence type="ECO:0000256" key="8">
    <source>
        <dbReference type="SAM" id="MobiDB-lite"/>
    </source>
</evidence>
<dbReference type="GO" id="GO:0099577">
    <property type="term" value="P:regulation of translation at presynapse, modulating synaptic transmission"/>
    <property type="evidence" value="ECO:0007669"/>
    <property type="project" value="TreeGrafter"/>
</dbReference>
<proteinExistence type="inferred from homology"/>
<dbReference type="InterPro" id="IPR047495">
    <property type="entry name" value="KH_I_FXR1_rpt2"/>
</dbReference>
<evidence type="ECO:0000256" key="1">
    <source>
        <dbReference type="ARBA" id="ARBA00004331"/>
    </source>
</evidence>
<dbReference type="GO" id="GO:0010494">
    <property type="term" value="C:cytoplasmic stress granule"/>
    <property type="evidence" value="ECO:0007669"/>
    <property type="project" value="TreeGrafter"/>
</dbReference>
<dbReference type="InterPro" id="IPR008395">
    <property type="entry name" value="Agenet-like_dom"/>
</dbReference>
<dbReference type="Gene3D" id="2.30.30.140">
    <property type="match status" value="2"/>
</dbReference>
<feature type="region of interest" description="Disordered" evidence="8">
    <location>
        <begin position="382"/>
        <end position="578"/>
    </location>
</feature>
<dbReference type="CDD" id="cd22507">
    <property type="entry name" value="KH_I_FXR1_rpt2"/>
    <property type="match status" value="1"/>
</dbReference>
<dbReference type="GO" id="GO:0045727">
    <property type="term" value="P:positive regulation of translation"/>
    <property type="evidence" value="ECO:0007669"/>
    <property type="project" value="TreeGrafter"/>
</dbReference>
<evidence type="ECO:0000256" key="3">
    <source>
        <dbReference type="ARBA" id="ARBA00022490"/>
    </source>
</evidence>
<dbReference type="FunFam" id="3.30.1370.10:FF:000017">
    <property type="entry name" value="Fragile X mental retardation syndrome-related protein 1"/>
    <property type="match status" value="1"/>
</dbReference>
<dbReference type="GO" id="GO:0043005">
    <property type="term" value="C:neuron projection"/>
    <property type="evidence" value="ECO:0007669"/>
    <property type="project" value="TreeGrafter"/>
</dbReference>
<dbReference type="InterPro" id="IPR004087">
    <property type="entry name" value="KH_dom"/>
</dbReference>
<dbReference type="InterPro" id="IPR041560">
    <property type="entry name" value="Tudor_FRM1"/>
</dbReference>
<dbReference type="PANTHER" id="PTHR10603">
    <property type="entry name" value="FRAGILE X MENTAL RETARDATION SYNDROME-RELATED PROTEIN"/>
    <property type="match status" value="1"/>
</dbReference>
<dbReference type="PROSITE" id="PS51641">
    <property type="entry name" value="AGENET_LIKE"/>
    <property type="match status" value="2"/>
</dbReference>
<dbReference type="SUPFAM" id="SSF54791">
    <property type="entry name" value="Eukaryotic type KH-domain (KH-domain type I)"/>
    <property type="match status" value="2"/>
</dbReference>
<comment type="subcellular location">
    <subcellularLocation>
        <location evidence="1">Cytoplasm</location>
        <location evidence="1">Cytoplasmic ribonucleoprotein granule</location>
    </subcellularLocation>
</comment>
<dbReference type="Pfam" id="PF18336">
    <property type="entry name" value="Tudor_FRX1"/>
    <property type="match status" value="1"/>
</dbReference>
<sequence>MLCVSNMEELAVEVRGSNGAYYKGFVKDIHDDSLTIAFENNWQPERQVPFSDVRLPPPSDAKKEIIEGEDVEIFSRANEQEPCGWWLAKVRMTKGDFFVIEYAACDATYNEIVTFERLRPVNTNKAITKNSFHKCTVPVPQDLQEACQNENAHKEFKKAVGAYHISYCPETSQLVILSTNETTVKRVSLLSDMHLRSLRTKLLLMSRNQEATKHLESSRQLVSSFQEEFVVRPDLMGLAIGSHGSNIQQARKVPGVTAIELDEETGTFRIYGETEEAVKKARNYLEFLEDSFQVPRNLVGKVIGKNGKVIQEIVDKSGVVRVRIEGDNDTKQPRQEGMVPFTFVGTKESIGNVQVLLEYHISYLNEIEQLRLERMQIDEQLRQITQGHRPTDRERGDRGERGGGYNADSSANASSSTLHGSRSYNGRGRGRRGHSYSTGYGTNSEHSNASETDSERRDELSDWSLAGEDQDRERERGTRPQRDGRRRPGPGRGRGGPGGRGRGGRGGYGNSSGLRDHEDNHSYGTLETNTETDQTADTDASESNLPANRRRRSRRRRTDEEATLMDGMSESDNASMSENGIVTVADYISRADSQSRQMTIEDTQKNKDVGQVEAIAEDSPQTVPATTNGSNGNAADTAGDSATTDPTERPAKVSYQEDSSPQPVVNGLS</sequence>
<dbReference type="FunFam" id="2.30.30.140:FF:000002">
    <property type="entry name" value="Fragile X mental retardation 1, isoform CRA_e"/>
    <property type="match status" value="1"/>
</dbReference>
<feature type="compositionally biased region" description="Polar residues" evidence="8">
    <location>
        <begin position="522"/>
        <end position="533"/>
    </location>
</feature>
<dbReference type="InterPro" id="IPR032172">
    <property type="entry name" value="FXR1_C1"/>
</dbReference>
<evidence type="ECO:0000256" key="2">
    <source>
        <dbReference type="ARBA" id="ARBA00006633"/>
    </source>
</evidence>
<keyword evidence="6 7" id="KW-0694">RNA-binding</keyword>
<dbReference type="InterPro" id="IPR004088">
    <property type="entry name" value="KH_dom_type_1"/>
</dbReference>
<dbReference type="Pfam" id="PF12235">
    <property type="entry name" value="FXMRP1_C_core"/>
    <property type="match status" value="1"/>
</dbReference>
<dbReference type="Pfam" id="PF17904">
    <property type="entry name" value="KH_9"/>
    <property type="match status" value="1"/>
</dbReference>
<feature type="region of interest" description="Disordered" evidence="8">
    <location>
        <begin position="616"/>
        <end position="669"/>
    </location>
</feature>
<reference evidence="10" key="1">
    <citation type="submission" date="2021-04" db="EMBL/GenBank/DDBJ databases">
        <authorList>
            <consortium name="Wellcome Sanger Institute Data Sharing"/>
        </authorList>
    </citation>
    <scope>NUCLEOTIDE SEQUENCE [LARGE SCALE GENOMIC DNA]</scope>
</reference>
<evidence type="ECO:0000259" key="9">
    <source>
        <dbReference type="PROSITE" id="PS51641"/>
    </source>
</evidence>
<evidence type="ECO:0000256" key="5">
    <source>
        <dbReference type="ARBA" id="ARBA00022737"/>
    </source>
</evidence>
<evidence type="ECO:0000256" key="4">
    <source>
        <dbReference type="ARBA" id="ARBA00022541"/>
    </source>
</evidence>
<dbReference type="InterPro" id="IPR047427">
    <property type="entry name" value="Tudor_Agenet_FXR1_rpt2"/>
</dbReference>
<feature type="domain" description="Agenet-like" evidence="9">
    <location>
        <begin position="10"/>
        <end position="56"/>
    </location>
</feature>
<dbReference type="GO" id="GO:0003730">
    <property type="term" value="F:mRNA 3'-UTR binding"/>
    <property type="evidence" value="ECO:0007669"/>
    <property type="project" value="TreeGrafter"/>
</dbReference>
<keyword evidence="3" id="KW-0963">Cytoplasm</keyword>
<feature type="compositionally biased region" description="Low complexity" evidence="8">
    <location>
        <begin position="406"/>
        <end position="426"/>
    </location>
</feature>
<keyword evidence="4" id="KW-0517">Myogenesis</keyword>
<dbReference type="Gene3D" id="3.30.1370.10">
    <property type="entry name" value="K Homology domain, type 1"/>
    <property type="match status" value="2"/>
</dbReference>
<evidence type="ECO:0000256" key="7">
    <source>
        <dbReference type="PROSITE-ProRule" id="PRU00117"/>
    </source>
</evidence>
<dbReference type="Proteomes" id="UP000265040">
    <property type="component" value="Chromosome 4"/>
</dbReference>
<dbReference type="GO" id="GO:0051028">
    <property type="term" value="P:mRNA transport"/>
    <property type="evidence" value="ECO:0007669"/>
    <property type="project" value="TreeGrafter"/>
</dbReference>
<dbReference type="InterPro" id="IPR047496">
    <property type="entry name" value="KH_I_FXR1_rpt3"/>
</dbReference>
<dbReference type="CDD" id="cd22510">
    <property type="entry name" value="KH_I_FXR1_rpt3"/>
    <property type="match status" value="1"/>
</dbReference>
<dbReference type="GO" id="GO:0043488">
    <property type="term" value="P:regulation of mRNA stability"/>
    <property type="evidence" value="ECO:0007669"/>
    <property type="project" value="TreeGrafter"/>
</dbReference>
<dbReference type="GeneTree" id="ENSGT00950000183189"/>
<dbReference type="Ensembl" id="ENSATET00000033160.3">
    <property type="protein sequence ID" value="ENSATEP00000032684.3"/>
    <property type="gene ID" value="ENSATEG00000022488.3"/>
</dbReference>
<reference evidence="10" key="2">
    <citation type="submission" date="2025-08" db="UniProtKB">
        <authorList>
            <consortium name="Ensembl"/>
        </authorList>
    </citation>
    <scope>IDENTIFICATION</scope>
</reference>
<dbReference type="GO" id="GO:0007517">
    <property type="term" value="P:muscle organ development"/>
    <property type="evidence" value="ECO:0007669"/>
    <property type="project" value="UniProtKB-KW"/>
</dbReference>
<dbReference type="Pfam" id="PF00013">
    <property type="entry name" value="KH_1"/>
    <property type="match status" value="2"/>
</dbReference>
<dbReference type="InterPro" id="IPR040472">
    <property type="entry name" value="FMRP_KH0"/>
</dbReference>
<dbReference type="RefSeq" id="XP_026201690.1">
    <property type="nucleotide sequence ID" value="XM_026345905.1"/>
</dbReference>
<evidence type="ECO:0000313" key="10">
    <source>
        <dbReference type="Ensembl" id="ENSATEP00000032684.3"/>
    </source>
</evidence>
<dbReference type="GO" id="GO:0045182">
    <property type="term" value="F:translation regulator activity"/>
    <property type="evidence" value="ECO:0007669"/>
    <property type="project" value="TreeGrafter"/>
</dbReference>
<dbReference type="FunFam" id="3.30.1370.10:FF:000004">
    <property type="entry name" value="Fragile X mental retardation 1, isoform CRA_e"/>
    <property type="match status" value="1"/>
</dbReference>
<dbReference type="AlphaFoldDB" id="A0A3Q1JPM7"/>
<evidence type="ECO:0000313" key="11">
    <source>
        <dbReference type="Proteomes" id="UP000265040"/>
    </source>
</evidence>
<dbReference type="Pfam" id="PF16096">
    <property type="entry name" value="FXR_C1"/>
    <property type="match status" value="1"/>
</dbReference>
<dbReference type="SMART" id="SM00322">
    <property type="entry name" value="KH"/>
    <property type="match status" value="2"/>
</dbReference>
<feature type="compositionally biased region" description="Basic and acidic residues" evidence="8">
    <location>
        <begin position="389"/>
        <end position="401"/>
    </location>
</feature>
<name>A0A3Q1JPM7_ANATE</name>
<dbReference type="PROSITE" id="PS50084">
    <property type="entry name" value="KH_TYPE_1"/>
    <property type="match status" value="2"/>
</dbReference>
<keyword evidence="11" id="KW-1185">Reference proteome</keyword>
<dbReference type="Pfam" id="PF05641">
    <property type="entry name" value="Agenet"/>
    <property type="match status" value="1"/>
</dbReference>
<gene>
    <name evidence="10" type="primary">FXR1</name>
</gene>
<feature type="domain" description="Agenet-like" evidence="9">
    <location>
        <begin position="69"/>
        <end position="121"/>
    </location>
</feature>
<keyword evidence="5" id="KW-0677">Repeat</keyword>
<dbReference type="GO" id="GO:0005634">
    <property type="term" value="C:nucleus"/>
    <property type="evidence" value="ECO:0007669"/>
    <property type="project" value="TreeGrafter"/>
</dbReference>
<dbReference type="GO" id="GO:0048170">
    <property type="term" value="P:positive regulation of long-term neuronal synaptic plasticity"/>
    <property type="evidence" value="ECO:0007669"/>
    <property type="project" value="TreeGrafter"/>
</dbReference>
<dbReference type="InterPro" id="IPR036612">
    <property type="entry name" value="KH_dom_type_1_sf"/>
</dbReference>
<dbReference type="GO" id="GO:0098793">
    <property type="term" value="C:presynapse"/>
    <property type="evidence" value="ECO:0007669"/>
    <property type="project" value="GOC"/>
</dbReference>
<dbReference type="FunFam" id="2.30.30.140:FF:000001">
    <property type="entry name" value="Fragile X mental retardation 1, isoform CRA_e"/>
    <property type="match status" value="1"/>
</dbReference>
<dbReference type="InterPro" id="IPR022034">
    <property type="entry name" value="FMR1-like_C_core"/>
</dbReference>
<feature type="compositionally biased region" description="Polar residues" evidence="8">
    <location>
        <begin position="656"/>
        <end position="669"/>
    </location>
</feature>
<reference evidence="10" key="3">
    <citation type="submission" date="2025-09" db="UniProtKB">
        <authorList>
            <consortium name="Ensembl"/>
        </authorList>
    </citation>
    <scope>IDENTIFICATION</scope>
</reference>
<organism evidence="10 11">
    <name type="scientific">Anabas testudineus</name>
    <name type="common">Climbing perch</name>
    <name type="synonym">Anthias testudineus</name>
    <dbReference type="NCBI Taxonomy" id="64144"/>
    <lineage>
        <taxon>Eukaryota</taxon>
        <taxon>Metazoa</taxon>
        <taxon>Chordata</taxon>
        <taxon>Craniata</taxon>
        <taxon>Vertebrata</taxon>
        <taxon>Euteleostomi</taxon>
        <taxon>Actinopterygii</taxon>
        <taxon>Neopterygii</taxon>
        <taxon>Teleostei</taxon>
        <taxon>Neoteleostei</taxon>
        <taxon>Acanthomorphata</taxon>
        <taxon>Anabantaria</taxon>
        <taxon>Anabantiformes</taxon>
        <taxon>Anabantoidei</taxon>
        <taxon>Anabantidae</taxon>
        <taxon>Anabas</taxon>
    </lineage>
</organism>
<protein>
    <recommendedName>
        <fullName evidence="9">Agenet-like domain-containing protein</fullName>
    </recommendedName>
</protein>
<feature type="compositionally biased region" description="Low complexity" evidence="8">
    <location>
        <begin position="634"/>
        <end position="645"/>
    </location>
</feature>
<dbReference type="CDD" id="cd20475">
    <property type="entry name" value="Tudor_Agenet_FXR1_rpt2"/>
    <property type="match status" value="1"/>
</dbReference>
<comment type="similarity">
    <text evidence="2">Belongs to the FMR1 family.</text>
</comment>
<feature type="compositionally biased region" description="Polar residues" evidence="8">
    <location>
        <begin position="619"/>
        <end position="633"/>
    </location>
</feature>
<evidence type="ECO:0000256" key="6">
    <source>
        <dbReference type="ARBA" id="ARBA00022884"/>
    </source>
</evidence>
<feature type="compositionally biased region" description="Basic and acidic residues" evidence="8">
    <location>
        <begin position="469"/>
        <end position="483"/>
    </location>
</feature>
<accession>A0A3Q1JPM7</accession>
<dbReference type="InterPro" id="IPR040148">
    <property type="entry name" value="FMR1"/>
</dbReference>
<dbReference type="GeneID" id="113152576"/>
<feature type="compositionally biased region" description="Gly residues" evidence="8">
    <location>
        <begin position="490"/>
        <end position="510"/>
    </location>
</feature>